<sequence>MRRSSICLAAASNAHCEKLTVSDESLVCDRSHFDKSQITSNYTSLTCKRQLRTGAD</sequence>
<comment type="caution">
    <text evidence="1">The sequence shown here is derived from an EMBL/GenBank/DDBJ whole genome shotgun (WGS) entry which is preliminary data.</text>
</comment>
<gene>
    <name evidence="1" type="ORF">SPARVUS_LOCUS6551964</name>
</gene>
<dbReference type="EMBL" id="CATNWA010014105">
    <property type="protein sequence ID" value="CAI9567535.1"/>
    <property type="molecule type" value="Genomic_DNA"/>
</dbReference>
<evidence type="ECO:0000313" key="1">
    <source>
        <dbReference type="EMBL" id="CAI9567535.1"/>
    </source>
</evidence>
<evidence type="ECO:0000313" key="2">
    <source>
        <dbReference type="Proteomes" id="UP001162483"/>
    </source>
</evidence>
<organism evidence="1 2">
    <name type="scientific">Staurois parvus</name>
    <dbReference type="NCBI Taxonomy" id="386267"/>
    <lineage>
        <taxon>Eukaryota</taxon>
        <taxon>Metazoa</taxon>
        <taxon>Chordata</taxon>
        <taxon>Craniata</taxon>
        <taxon>Vertebrata</taxon>
        <taxon>Euteleostomi</taxon>
        <taxon>Amphibia</taxon>
        <taxon>Batrachia</taxon>
        <taxon>Anura</taxon>
        <taxon>Neobatrachia</taxon>
        <taxon>Ranoidea</taxon>
        <taxon>Ranidae</taxon>
        <taxon>Staurois</taxon>
    </lineage>
</organism>
<name>A0ABN9D4U5_9NEOB</name>
<proteinExistence type="predicted"/>
<keyword evidence="2" id="KW-1185">Reference proteome</keyword>
<dbReference type="Proteomes" id="UP001162483">
    <property type="component" value="Unassembled WGS sequence"/>
</dbReference>
<accession>A0ABN9D4U5</accession>
<protein>
    <submittedName>
        <fullName evidence="1">Uncharacterized protein</fullName>
    </submittedName>
</protein>
<reference evidence="1" key="1">
    <citation type="submission" date="2023-05" db="EMBL/GenBank/DDBJ databases">
        <authorList>
            <person name="Stuckert A."/>
        </authorList>
    </citation>
    <scope>NUCLEOTIDE SEQUENCE</scope>
</reference>